<dbReference type="Proteomes" id="UP000314294">
    <property type="component" value="Unassembled WGS sequence"/>
</dbReference>
<keyword evidence="2" id="KW-1185">Reference proteome</keyword>
<evidence type="ECO:0000313" key="2">
    <source>
        <dbReference type="Proteomes" id="UP000314294"/>
    </source>
</evidence>
<comment type="caution">
    <text evidence="1">The sequence shown here is derived from an EMBL/GenBank/DDBJ whole genome shotgun (WGS) entry which is preliminary data.</text>
</comment>
<gene>
    <name evidence="1" type="ORF">EYF80_055200</name>
</gene>
<evidence type="ECO:0000313" key="1">
    <source>
        <dbReference type="EMBL" id="TNN34636.1"/>
    </source>
</evidence>
<proteinExistence type="predicted"/>
<name>A0A4Z2F0B3_9TELE</name>
<reference evidence="1 2" key="1">
    <citation type="submission" date="2019-03" db="EMBL/GenBank/DDBJ databases">
        <title>First draft genome of Liparis tanakae, snailfish: a comprehensive survey of snailfish specific genes.</title>
        <authorList>
            <person name="Kim W."/>
            <person name="Song I."/>
            <person name="Jeong J.-H."/>
            <person name="Kim D."/>
            <person name="Kim S."/>
            <person name="Ryu S."/>
            <person name="Song J.Y."/>
            <person name="Lee S.K."/>
        </authorList>
    </citation>
    <scope>NUCLEOTIDE SEQUENCE [LARGE SCALE GENOMIC DNA]</scope>
    <source>
        <tissue evidence="1">Muscle</tissue>
    </source>
</reference>
<organism evidence="1 2">
    <name type="scientific">Liparis tanakae</name>
    <name type="common">Tanaka's snailfish</name>
    <dbReference type="NCBI Taxonomy" id="230148"/>
    <lineage>
        <taxon>Eukaryota</taxon>
        <taxon>Metazoa</taxon>
        <taxon>Chordata</taxon>
        <taxon>Craniata</taxon>
        <taxon>Vertebrata</taxon>
        <taxon>Euteleostomi</taxon>
        <taxon>Actinopterygii</taxon>
        <taxon>Neopterygii</taxon>
        <taxon>Teleostei</taxon>
        <taxon>Neoteleostei</taxon>
        <taxon>Acanthomorphata</taxon>
        <taxon>Eupercaria</taxon>
        <taxon>Perciformes</taxon>
        <taxon>Cottioidei</taxon>
        <taxon>Cottales</taxon>
        <taxon>Liparidae</taxon>
        <taxon>Liparis</taxon>
    </lineage>
</organism>
<protein>
    <submittedName>
        <fullName evidence="1">Uncharacterized protein</fullName>
    </submittedName>
</protein>
<sequence>MYSNPFCSASHNIILYGEAPHGFMVAVGDVINITHVPKNTKTWARQMAERRRVVVVPLLIQELFFPLTPCSVFWFVGASPAPTVPVVTHRAVFHEPLGPTGSRGGAYLAEEIKLLVQWGADLHQSRRAGLRLVGADGSDPDVAQIGDVQGSVGRHGQRGGRLEAGVTGVASVS</sequence>
<accession>A0A4Z2F0B3</accession>
<dbReference type="EMBL" id="SRLO01001921">
    <property type="protein sequence ID" value="TNN34636.1"/>
    <property type="molecule type" value="Genomic_DNA"/>
</dbReference>
<dbReference type="AlphaFoldDB" id="A0A4Z2F0B3"/>